<accession>A0A0F3H9I8</accession>
<evidence type="ECO:0000313" key="4">
    <source>
        <dbReference type="Proteomes" id="UP000072578"/>
    </source>
</evidence>
<dbReference type="EMBL" id="JYOV01000021">
    <property type="protein sequence ID" value="KJU90836.1"/>
    <property type="molecule type" value="Genomic_DNA"/>
</dbReference>
<dbReference type="PATRIC" id="fig|28037.218.peg.1582"/>
<name>A0A0F3H9I8_9STRE</name>
<evidence type="ECO:0000313" key="2">
    <source>
        <dbReference type="EMBL" id="KXU11871.1"/>
    </source>
</evidence>
<reference evidence="2 4" key="2">
    <citation type="submission" date="2016-01" db="EMBL/GenBank/DDBJ databases">
        <title>Highly variable Streptococcus oralis are common among viridans streptococci isolated from primates.</title>
        <authorList>
            <person name="Denapaite D."/>
            <person name="Rieger M."/>
            <person name="Koendgen S."/>
            <person name="Brueckner R."/>
            <person name="Ochigava I."/>
            <person name="Kappeler P."/>
            <person name="Maetz-Rensing K."/>
            <person name="Leendertz F."/>
            <person name="Hakenbeck R."/>
        </authorList>
    </citation>
    <scope>NUCLEOTIDE SEQUENCE [LARGE SCALE GENOMIC DNA]</scope>
    <source>
        <strain evidence="2 4">DD18</strain>
    </source>
</reference>
<comment type="caution">
    <text evidence="1">The sequence shown here is derived from an EMBL/GenBank/DDBJ whole genome shotgun (WGS) entry which is preliminary data.</text>
</comment>
<organism evidence="1 3">
    <name type="scientific">Streptococcus infantis</name>
    <dbReference type="NCBI Taxonomy" id="68892"/>
    <lineage>
        <taxon>Bacteria</taxon>
        <taxon>Bacillati</taxon>
        <taxon>Bacillota</taxon>
        <taxon>Bacilli</taxon>
        <taxon>Lactobacillales</taxon>
        <taxon>Streptococcaceae</taxon>
        <taxon>Streptococcus</taxon>
    </lineage>
</organism>
<evidence type="ECO:0000313" key="1">
    <source>
        <dbReference type="EMBL" id="KJU90836.1"/>
    </source>
</evidence>
<dbReference type="AlphaFoldDB" id="A0A0F3H9I8"/>
<proteinExistence type="predicted"/>
<dbReference type="RefSeq" id="WP_045763661.1">
    <property type="nucleotide sequence ID" value="NZ_JASHBX010000006.1"/>
</dbReference>
<gene>
    <name evidence="2" type="ORF">SINDD18_01924</name>
    <name evidence="1" type="ORF">TZ96_01618</name>
</gene>
<accession>A0A139RAT4</accession>
<dbReference type="Proteomes" id="UP000072578">
    <property type="component" value="Unassembled WGS sequence"/>
</dbReference>
<evidence type="ECO:0000313" key="3">
    <source>
        <dbReference type="Proteomes" id="UP000033405"/>
    </source>
</evidence>
<sequence>MGIITVLAKTYGNYLLTRQALKVAETIKKDENTVVSLAKLVLVDKLMDTATWLMKPEDKE</sequence>
<dbReference type="Proteomes" id="UP000033405">
    <property type="component" value="Unassembled WGS sequence"/>
</dbReference>
<dbReference type="EMBL" id="LQZF01000197">
    <property type="protein sequence ID" value="KXU11871.1"/>
    <property type="molecule type" value="Genomic_DNA"/>
</dbReference>
<protein>
    <submittedName>
        <fullName evidence="1">Uncharacterized protein</fullName>
    </submittedName>
</protein>
<reference evidence="1 3" key="1">
    <citation type="submission" date="2015-02" db="EMBL/GenBank/DDBJ databases">
        <title>Evolution of amylase-binding proteins of oral streptococcal species.</title>
        <authorList>
            <person name="Haase E.M."/>
        </authorList>
    </citation>
    <scope>NUCLEOTIDE SEQUENCE [LARGE SCALE GENOMIC DNA]</scope>
    <source>
        <strain evidence="1 3">UC6950A</strain>
    </source>
</reference>